<evidence type="ECO:0000313" key="2">
    <source>
        <dbReference type="EMBL" id="OYD06810.1"/>
    </source>
</evidence>
<evidence type="ECO:0000259" key="1">
    <source>
        <dbReference type="PROSITE" id="PS51372"/>
    </source>
</evidence>
<dbReference type="SUPFAM" id="SSF63520">
    <property type="entry name" value="PTS-regulatory domain, PRD"/>
    <property type="match status" value="1"/>
</dbReference>
<proteinExistence type="predicted"/>
<feature type="domain" description="PRD" evidence="1">
    <location>
        <begin position="18"/>
        <end position="123"/>
    </location>
</feature>
<dbReference type="EMBL" id="NOWF01000009">
    <property type="protein sequence ID" value="OYD06810.1"/>
    <property type="molecule type" value="Genomic_DNA"/>
</dbReference>
<dbReference type="InterPro" id="IPR011608">
    <property type="entry name" value="PRD"/>
</dbReference>
<organism evidence="2 3">
    <name type="scientific">Paludifilum halophilum</name>
    <dbReference type="NCBI Taxonomy" id="1642702"/>
    <lineage>
        <taxon>Bacteria</taxon>
        <taxon>Bacillati</taxon>
        <taxon>Bacillota</taxon>
        <taxon>Bacilli</taxon>
        <taxon>Bacillales</taxon>
        <taxon>Thermoactinomycetaceae</taxon>
        <taxon>Paludifilum</taxon>
    </lineage>
</organism>
<name>A0A235B3D5_9BACL</name>
<accession>A0A235B3D5</accession>
<dbReference type="InterPro" id="IPR036634">
    <property type="entry name" value="PRD_sf"/>
</dbReference>
<dbReference type="GO" id="GO:0006355">
    <property type="term" value="P:regulation of DNA-templated transcription"/>
    <property type="evidence" value="ECO:0007669"/>
    <property type="project" value="InterPro"/>
</dbReference>
<reference evidence="2 3" key="1">
    <citation type="submission" date="2017-07" db="EMBL/GenBank/DDBJ databases">
        <title>The genome sequence of Paludifilum halophilum highlights mechanisms for microbial adaptation to high salt environemnts.</title>
        <authorList>
            <person name="Belbahri L."/>
        </authorList>
    </citation>
    <scope>NUCLEOTIDE SEQUENCE [LARGE SCALE GENOMIC DNA]</scope>
    <source>
        <strain evidence="2 3">DSM 102817</strain>
    </source>
</reference>
<sequence>MLPEEVKKRLDLLLDSRQIQPDIYDKVRKNLNRLIREGSIHPDSDSIGPFTSHLAIAVERIKNGKAITETNKQVEELVTDNPDLYRQSDRLLQRCLGQTEHSATKAEIGFITLYMTLVRKNRM</sequence>
<dbReference type="PROSITE" id="PS51372">
    <property type="entry name" value="PRD_2"/>
    <property type="match status" value="1"/>
</dbReference>
<protein>
    <recommendedName>
        <fullName evidence="1">PRD domain-containing protein</fullName>
    </recommendedName>
</protein>
<evidence type="ECO:0000313" key="3">
    <source>
        <dbReference type="Proteomes" id="UP000215459"/>
    </source>
</evidence>
<dbReference type="Pfam" id="PF00874">
    <property type="entry name" value="PRD"/>
    <property type="match status" value="1"/>
</dbReference>
<dbReference type="Proteomes" id="UP000215459">
    <property type="component" value="Unassembled WGS sequence"/>
</dbReference>
<dbReference type="OrthoDB" id="2875478at2"/>
<comment type="caution">
    <text evidence="2">The sequence shown here is derived from an EMBL/GenBank/DDBJ whole genome shotgun (WGS) entry which is preliminary data.</text>
</comment>
<gene>
    <name evidence="2" type="ORF">CHM34_14755</name>
</gene>
<dbReference type="AlphaFoldDB" id="A0A235B3D5"/>
<dbReference type="Gene3D" id="1.10.1790.10">
    <property type="entry name" value="PRD domain"/>
    <property type="match status" value="1"/>
</dbReference>
<dbReference type="RefSeq" id="WP_094265373.1">
    <property type="nucleotide sequence ID" value="NZ_NOWF01000009.1"/>
</dbReference>
<keyword evidence="3" id="KW-1185">Reference proteome</keyword>